<protein>
    <submittedName>
        <fullName evidence="2">Methyltransferase</fullName>
    </submittedName>
</protein>
<evidence type="ECO:0000256" key="1">
    <source>
        <dbReference type="SAM" id="MobiDB-lite"/>
    </source>
</evidence>
<evidence type="ECO:0000313" key="4">
    <source>
        <dbReference type="Proteomes" id="UP000051401"/>
    </source>
</evidence>
<evidence type="ECO:0000313" key="2">
    <source>
        <dbReference type="EMBL" id="KRS18781.1"/>
    </source>
</evidence>
<proteinExistence type="predicted"/>
<dbReference type="EMBL" id="LAXI01000002">
    <property type="protein sequence ID" value="KRS18781.1"/>
    <property type="molecule type" value="Genomic_DNA"/>
</dbReference>
<reference evidence="3 5" key="2">
    <citation type="submission" date="2018-08" db="EMBL/GenBank/DDBJ databases">
        <title>Genetic Globetrotter - A new plasmid hitch-hiking vast phylogenetic and geographic distances.</title>
        <authorList>
            <person name="Vollmers J."/>
            <person name="Petersen J."/>
        </authorList>
    </citation>
    <scope>NUCLEOTIDE SEQUENCE [LARGE SCALE GENOMIC DNA]</scope>
    <source>
        <strain evidence="3 5">DSM 26383</strain>
    </source>
</reference>
<dbReference type="STRING" id="540747.SAMN04488031_103532"/>
<dbReference type="Proteomes" id="UP000325785">
    <property type="component" value="Chromosome"/>
</dbReference>
<dbReference type="EMBL" id="CP031598">
    <property type="protein sequence ID" value="QEW26322.1"/>
    <property type="molecule type" value="Genomic_DNA"/>
</dbReference>
<dbReference type="PANTHER" id="PTHR20974">
    <property type="entry name" value="UPF0585 PROTEIN CG18661"/>
    <property type="match status" value="1"/>
</dbReference>
<gene>
    <name evidence="3" type="ORF">RIdsm_02120</name>
    <name evidence="2" type="ORF">XM52_03545</name>
</gene>
<feature type="region of interest" description="Disordered" evidence="1">
    <location>
        <begin position="1"/>
        <end position="32"/>
    </location>
</feature>
<dbReference type="Proteomes" id="UP000051401">
    <property type="component" value="Unassembled WGS sequence"/>
</dbReference>
<evidence type="ECO:0000313" key="5">
    <source>
        <dbReference type="Proteomes" id="UP000325785"/>
    </source>
</evidence>
<dbReference type="InterPro" id="IPR029063">
    <property type="entry name" value="SAM-dependent_MTases_sf"/>
</dbReference>
<evidence type="ECO:0000313" key="3">
    <source>
        <dbReference type="EMBL" id="QEW26322.1"/>
    </source>
</evidence>
<accession>A0A0T5PCD6</accession>
<dbReference type="KEGG" id="rid:RIdsm_02120"/>
<dbReference type="OrthoDB" id="5525831at2"/>
<dbReference type="Gene3D" id="3.40.50.150">
    <property type="entry name" value="Vaccinia Virus protein VP39"/>
    <property type="match status" value="1"/>
</dbReference>
<dbReference type="GO" id="GO:0008168">
    <property type="term" value="F:methyltransferase activity"/>
    <property type="evidence" value="ECO:0007669"/>
    <property type="project" value="UniProtKB-KW"/>
</dbReference>
<name>A0A0T5PCD6_9RHOB</name>
<organism evidence="2 4">
    <name type="scientific">Roseovarius indicus</name>
    <dbReference type="NCBI Taxonomy" id="540747"/>
    <lineage>
        <taxon>Bacteria</taxon>
        <taxon>Pseudomonadati</taxon>
        <taxon>Pseudomonadota</taxon>
        <taxon>Alphaproteobacteria</taxon>
        <taxon>Rhodobacterales</taxon>
        <taxon>Roseobacteraceae</taxon>
        <taxon>Roseovarius</taxon>
    </lineage>
</organism>
<dbReference type="AlphaFoldDB" id="A0A0T5PCD6"/>
<keyword evidence="2" id="KW-0489">Methyltransferase</keyword>
<keyword evidence="4" id="KW-1185">Reference proteome</keyword>
<dbReference type="Pfam" id="PF06080">
    <property type="entry name" value="DUF938"/>
    <property type="match status" value="1"/>
</dbReference>
<dbReference type="PATRIC" id="fig|540747.5.peg.2276"/>
<dbReference type="PANTHER" id="PTHR20974:SF0">
    <property type="entry name" value="UPF0585 PROTEIN CG18661"/>
    <property type="match status" value="1"/>
</dbReference>
<dbReference type="InterPro" id="IPR010342">
    <property type="entry name" value="DUF938"/>
</dbReference>
<reference evidence="2 4" key="1">
    <citation type="submission" date="2015-04" db="EMBL/GenBank/DDBJ databases">
        <title>The draft genome sequence of Roseovarius indicus B108T.</title>
        <authorList>
            <person name="Li G."/>
            <person name="Lai Q."/>
            <person name="Shao Z."/>
            <person name="Yan P."/>
        </authorList>
    </citation>
    <scope>NUCLEOTIDE SEQUENCE [LARGE SCALE GENOMIC DNA]</scope>
    <source>
        <strain evidence="2 4">B108</strain>
    </source>
</reference>
<dbReference type="SUPFAM" id="SSF53335">
    <property type="entry name" value="S-adenosyl-L-methionine-dependent methyltransferases"/>
    <property type="match status" value="1"/>
</dbReference>
<sequence length="221" mass="23488">MTKRDLPAELASVAEPDGDARLSAPSAERNAGPLTDLLRDHVPAEGRALEIASGTGQHVLAFARAFPGITWQPTEIAPERRASIDAWAATETLPNIRPARALDAAKPGWAADLGGQDLIVLVNLLHLISTPEAQGIIAETGKALAPGGRFVLYGPFLRNGETTSDGDARFHASLRAADPDVGYKDDFDIVDWLHAAGLTLVEVVEMPANNLAFVSERVTET</sequence>
<dbReference type="GO" id="GO:0032259">
    <property type="term" value="P:methylation"/>
    <property type="evidence" value="ECO:0007669"/>
    <property type="project" value="UniProtKB-KW"/>
</dbReference>
<keyword evidence="2" id="KW-0808">Transferase</keyword>
<dbReference type="RefSeq" id="WP_057813376.1">
    <property type="nucleotide sequence ID" value="NZ_CP031598.1"/>
</dbReference>